<dbReference type="Pfam" id="PF13306">
    <property type="entry name" value="LRR_5"/>
    <property type="match status" value="1"/>
</dbReference>
<dbReference type="InterPro" id="IPR032675">
    <property type="entry name" value="LRR_dom_sf"/>
</dbReference>
<organism evidence="2 3">
    <name type="scientific">Brachyspira hampsonii 30446</name>
    <dbReference type="NCBI Taxonomy" id="1289135"/>
    <lineage>
        <taxon>Bacteria</taxon>
        <taxon>Pseudomonadati</taxon>
        <taxon>Spirochaetota</taxon>
        <taxon>Spirochaetia</taxon>
        <taxon>Brachyspirales</taxon>
        <taxon>Brachyspiraceae</taxon>
        <taxon>Brachyspira</taxon>
    </lineage>
</organism>
<evidence type="ECO:0008006" key="4">
    <source>
        <dbReference type="Google" id="ProtNLM"/>
    </source>
</evidence>
<dbReference type="PANTHER" id="PTHR45661">
    <property type="entry name" value="SURFACE ANTIGEN"/>
    <property type="match status" value="1"/>
</dbReference>
<dbReference type="Gene3D" id="3.80.10.10">
    <property type="entry name" value="Ribonuclease Inhibitor"/>
    <property type="match status" value="1"/>
</dbReference>
<feature type="chain" id="PRO_5015656268" description="Surface antigen BspA-like protein" evidence="1">
    <location>
        <begin position="23"/>
        <end position="305"/>
    </location>
</feature>
<accession>A0A2U4FIW7</accession>
<dbReference type="GeneID" id="66487787"/>
<dbReference type="EMBL" id="ALNZ01000025">
    <property type="protein sequence ID" value="EKV57161.1"/>
    <property type="molecule type" value="Genomic_DNA"/>
</dbReference>
<comment type="caution">
    <text evidence="2">The sequence shown here is derived from an EMBL/GenBank/DDBJ whole genome shotgun (WGS) entry which is preliminary data.</text>
</comment>
<dbReference type="Proteomes" id="UP000011663">
    <property type="component" value="Unassembled WGS sequence"/>
</dbReference>
<feature type="signal peptide" evidence="1">
    <location>
        <begin position="1"/>
        <end position="22"/>
    </location>
</feature>
<dbReference type="OrthoDB" id="307577at2"/>
<evidence type="ECO:0000313" key="3">
    <source>
        <dbReference type="Proteomes" id="UP000011663"/>
    </source>
</evidence>
<dbReference type="AlphaFoldDB" id="A0A2U4FIW7"/>
<dbReference type="STRING" id="1289135.A966_06825"/>
<proteinExistence type="predicted"/>
<evidence type="ECO:0000256" key="1">
    <source>
        <dbReference type="SAM" id="SignalP"/>
    </source>
</evidence>
<name>A0A2U4FIW7_9SPIR</name>
<dbReference type="SUPFAM" id="SSF52058">
    <property type="entry name" value="L domain-like"/>
    <property type="match status" value="1"/>
</dbReference>
<evidence type="ECO:0000313" key="2">
    <source>
        <dbReference type="EMBL" id="EKV57161.1"/>
    </source>
</evidence>
<dbReference type="PROSITE" id="PS51257">
    <property type="entry name" value="PROKAR_LIPOPROTEIN"/>
    <property type="match status" value="1"/>
</dbReference>
<reference evidence="2 3" key="1">
    <citation type="submission" date="2012-07" db="EMBL/GenBank/DDBJ databases">
        <title>Genome sequence of Brachyspira sp. 30446, isolated from a pig with mucohaemorrhagic colitis.</title>
        <authorList>
            <person name="Rubin J.E."/>
            <person name="Fernando C."/>
            <person name="Harding J.C.S."/>
            <person name="Hill J.E."/>
        </authorList>
    </citation>
    <scope>NUCLEOTIDE SEQUENCE [LARGE SCALE GENOMIC DNA]</scope>
    <source>
        <strain evidence="2 3">30446</strain>
    </source>
</reference>
<keyword evidence="1" id="KW-0732">Signal</keyword>
<sequence length="305" mass="32764">MKNNIKYFLIAFLLFTISCSNYKVINPFGSDSNTATDSTTTTDISEDNFISGPDATDFDIEYNMRMYKEKFGIYKIIISGDISKTSTLTYVKTIMNKDYYKTANAEIEVDLTKTTLTEITADTFKDSTTLKAIYLPSDAASIKASAFSGCTALSTVSFNSKLTTIEANAFDGCTALSAVTLNSELTTIGDNAFNGCTALSTVTLNNKLTTIGANAFSGCTALTSISFPESLTTLDADSFNGCSKLANLEYAGTKTGTIAAVTLNGVDQLKNLYLPNVASDPGDNSWDNFLGITWTQINYGSSIPK</sequence>
<dbReference type="PANTHER" id="PTHR45661:SF3">
    <property type="entry name" value="IG-LIKE DOMAIN-CONTAINING PROTEIN"/>
    <property type="match status" value="1"/>
</dbReference>
<dbReference type="InterPro" id="IPR053139">
    <property type="entry name" value="Surface_bspA-like"/>
</dbReference>
<gene>
    <name evidence="2" type="ORF">A966_06825</name>
</gene>
<dbReference type="RefSeq" id="WP_008723715.1">
    <property type="nucleotide sequence ID" value="NZ_JH994111.1"/>
</dbReference>
<protein>
    <recommendedName>
        <fullName evidence="4">Surface antigen BspA-like protein</fullName>
    </recommendedName>
</protein>
<dbReference type="InterPro" id="IPR026906">
    <property type="entry name" value="LRR_5"/>
</dbReference>